<keyword evidence="1" id="KW-0472">Membrane</keyword>
<keyword evidence="1" id="KW-0812">Transmembrane</keyword>
<protein>
    <submittedName>
        <fullName evidence="2">Uncharacterized protein</fullName>
    </submittedName>
</protein>
<keyword evidence="1" id="KW-1133">Transmembrane helix</keyword>
<evidence type="ECO:0000256" key="1">
    <source>
        <dbReference type="SAM" id="Phobius"/>
    </source>
</evidence>
<sequence>MTNRHLLYGLIIYANSLLGGNVALGTFDRWHCLVFPKPPSRIDMILVLQHTRHCLVFPLPLQAQNRNQYPYTGLPGKAEKKRNE</sequence>
<proteinExistence type="predicted"/>
<dbReference type="EMBL" id="ML732182">
    <property type="protein sequence ID" value="KAB8076300.1"/>
    <property type="molecule type" value="Genomic_DNA"/>
</dbReference>
<organism evidence="2 3">
    <name type="scientific">Aspergillus leporis</name>
    <dbReference type="NCBI Taxonomy" id="41062"/>
    <lineage>
        <taxon>Eukaryota</taxon>
        <taxon>Fungi</taxon>
        <taxon>Dikarya</taxon>
        <taxon>Ascomycota</taxon>
        <taxon>Pezizomycotina</taxon>
        <taxon>Eurotiomycetes</taxon>
        <taxon>Eurotiomycetidae</taxon>
        <taxon>Eurotiales</taxon>
        <taxon>Aspergillaceae</taxon>
        <taxon>Aspergillus</taxon>
        <taxon>Aspergillus subgen. Circumdati</taxon>
    </lineage>
</organism>
<dbReference type="AlphaFoldDB" id="A0A5N5XAM8"/>
<reference evidence="2 3" key="1">
    <citation type="submission" date="2019-04" db="EMBL/GenBank/DDBJ databases">
        <title>Friends and foes A comparative genomics study of 23 Aspergillus species from section Flavi.</title>
        <authorList>
            <consortium name="DOE Joint Genome Institute"/>
            <person name="Kjaerbolling I."/>
            <person name="Vesth T."/>
            <person name="Frisvad J.C."/>
            <person name="Nybo J.L."/>
            <person name="Theobald S."/>
            <person name="Kildgaard S."/>
            <person name="Isbrandt T."/>
            <person name="Kuo A."/>
            <person name="Sato A."/>
            <person name="Lyhne E.K."/>
            <person name="Kogle M.E."/>
            <person name="Wiebenga A."/>
            <person name="Kun R.S."/>
            <person name="Lubbers R.J."/>
            <person name="Makela M.R."/>
            <person name="Barry K."/>
            <person name="Chovatia M."/>
            <person name="Clum A."/>
            <person name="Daum C."/>
            <person name="Haridas S."/>
            <person name="He G."/>
            <person name="LaButti K."/>
            <person name="Lipzen A."/>
            <person name="Mondo S."/>
            <person name="Riley R."/>
            <person name="Salamov A."/>
            <person name="Simmons B.A."/>
            <person name="Magnuson J.K."/>
            <person name="Henrissat B."/>
            <person name="Mortensen U.H."/>
            <person name="Larsen T.O."/>
            <person name="Devries R.P."/>
            <person name="Grigoriev I.V."/>
            <person name="Machida M."/>
            <person name="Baker S.E."/>
            <person name="Andersen M.R."/>
        </authorList>
    </citation>
    <scope>NUCLEOTIDE SEQUENCE [LARGE SCALE GENOMIC DNA]</scope>
    <source>
        <strain evidence="2 3">CBS 151.66</strain>
    </source>
</reference>
<accession>A0A5N5XAM8</accession>
<keyword evidence="3" id="KW-1185">Reference proteome</keyword>
<evidence type="ECO:0000313" key="2">
    <source>
        <dbReference type="EMBL" id="KAB8076300.1"/>
    </source>
</evidence>
<name>A0A5N5XAM8_9EURO</name>
<evidence type="ECO:0000313" key="3">
    <source>
        <dbReference type="Proteomes" id="UP000326565"/>
    </source>
</evidence>
<dbReference type="Proteomes" id="UP000326565">
    <property type="component" value="Unassembled WGS sequence"/>
</dbReference>
<feature type="transmembrane region" description="Helical" evidence="1">
    <location>
        <begin position="6"/>
        <end position="27"/>
    </location>
</feature>
<gene>
    <name evidence="2" type="ORF">BDV29DRAFT_170276</name>
</gene>